<gene>
    <name evidence="5" type="ORF">GCM10010985_33190</name>
</gene>
<feature type="signal peptide" evidence="3">
    <location>
        <begin position="1"/>
        <end position="29"/>
    </location>
</feature>
<dbReference type="PANTHER" id="PTHR47199:SF2">
    <property type="entry name" value="PHOTOSYSTEM II STABILITY_ASSEMBLY FACTOR HCF136, CHLOROPLASTIC"/>
    <property type="match status" value="1"/>
</dbReference>
<dbReference type="Proteomes" id="UP000597138">
    <property type="component" value="Unassembled WGS sequence"/>
</dbReference>
<feature type="domain" description="Photosynthesis system II assembly factor Ycf48/Hcf136-like" evidence="4">
    <location>
        <begin position="72"/>
        <end position="132"/>
    </location>
</feature>
<dbReference type="Gene3D" id="2.130.10.10">
    <property type="entry name" value="YVTN repeat-like/Quinoprotein amine dehydrogenase"/>
    <property type="match status" value="2"/>
</dbReference>
<evidence type="ECO:0000313" key="5">
    <source>
        <dbReference type="EMBL" id="GGD76019.1"/>
    </source>
</evidence>
<dbReference type="EMBL" id="BMEG01000005">
    <property type="protein sequence ID" value="GGD76019.1"/>
    <property type="molecule type" value="Genomic_DNA"/>
</dbReference>
<organism evidence="5 6">
    <name type="scientific">Caballeronia grimmiae</name>
    <dbReference type="NCBI Taxonomy" id="1071679"/>
    <lineage>
        <taxon>Bacteria</taxon>
        <taxon>Pseudomonadati</taxon>
        <taxon>Pseudomonadota</taxon>
        <taxon>Betaproteobacteria</taxon>
        <taxon>Burkholderiales</taxon>
        <taxon>Burkholderiaceae</taxon>
        <taxon>Caballeronia</taxon>
    </lineage>
</organism>
<comment type="caution">
    <text evidence="5">The sequence shown here is derived from an EMBL/GenBank/DDBJ whole genome shotgun (WGS) entry which is preliminary data.</text>
</comment>
<dbReference type="SUPFAM" id="SSF110296">
    <property type="entry name" value="Oligoxyloglucan reducing end-specific cellobiohydrolase"/>
    <property type="match status" value="1"/>
</dbReference>
<sequence>MFKHYQARPACRRALLAVSIAAAVGVAGAQPSLGATPRDPFADPLDIGAVMHESVAGRPLMSVARAGQRFIAVGMRGLIVSSDDGGKTWTQVQSPVRSDLLAVAFPVPREGWATGHDGVILHTADGGRTWEKQFDGRIAATALIRDYKVRIDAGDATLQPYLDQLALNYKAGPSLPLLGVWFKDTQHGLAVGPFGMAVATEDGGRTWVPALERIDNPRFLHLQGVSEVGGEVFIAAEKGTVFRLDKAAGKFRAVETGYAGSLFGVTGNEQVLVAYGLKGTLYRSTDRGASWTRIDSPLHGLVTSGVYIAQRQTFVFVTASGEIALADQNAGAFRTLKAGRAVTTTGVQASSGQDVVLSGLDGMRTAALQ</sequence>
<dbReference type="RefSeq" id="WP_052005612.1">
    <property type="nucleotide sequence ID" value="NZ_BMEG01000005.1"/>
</dbReference>
<evidence type="ECO:0000313" key="6">
    <source>
        <dbReference type="Proteomes" id="UP000597138"/>
    </source>
</evidence>
<evidence type="ECO:0000259" key="4">
    <source>
        <dbReference type="Pfam" id="PF14870"/>
    </source>
</evidence>
<evidence type="ECO:0000256" key="3">
    <source>
        <dbReference type="SAM" id="SignalP"/>
    </source>
</evidence>
<dbReference type="InterPro" id="IPR015943">
    <property type="entry name" value="WD40/YVTN_repeat-like_dom_sf"/>
</dbReference>
<proteinExistence type="predicted"/>
<reference evidence="6" key="1">
    <citation type="journal article" date="2019" name="Int. J. Syst. Evol. Microbiol.">
        <title>The Global Catalogue of Microorganisms (GCM) 10K type strain sequencing project: providing services to taxonomists for standard genome sequencing and annotation.</title>
        <authorList>
            <consortium name="The Broad Institute Genomics Platform"/>
            <consortium name="The Broad Institute Genome Sequencing Center for Infectious Disease"/>
            <person name="Wu L."/>
            <person name="Ma J."/>
        </authorList>
    </citation>
    <scope>NUCLEOTIDE SEQUENCE [LARGE SCALE GENOMIC DNA]</scope>
    <source>
        <strain evidence="6">CGMCC 1.11013</strain>
    </source>
</reference>
<name>A0ABQ1RRU7_9BURK</name>
<keyword evidence="2" id="KW-0604">Photosystem II</keyword>
<feature type="chain" id="PRO_5046576211" description="Photosynthesis system II assembly factor Ycf48/Hcf136-like domain-containing protein" evidence="3">
    <location>
        <begin position="30"/>
        <end position="369"/>
    </location>
</feature>
<keyword evidence="6" id="KW-1185">Reference proteome</keyword>
<keyword evidence="3" id="KW-0732">Signal</keyword>
<dbReference type="Pfam" id="PF14870">
    <property type="entry name" value="PSII_BNR"/>
    <property type="match status" value="1"/>
</dbReference>
<dbReference type="PANTHER" id="PTHR47199">
    <property type="entry name" value="PHOTOSYSTEM II STABILITY/ASSEMBLY FACTOR HCF136, CHLOROPLASTIC"/>
    <property type="match status" value="1"/>
</dbReference>
<dbReference type="InterPro" id="IPR028203">
    <property type="entry name" value="PSII_CF48-like_dom"/>
</dbReference>
<evidence type="ECO:0000256" key="1">
    <source>
        <dbReference type="ARBA" id="ARBA00022531"/>
    </source>
</evidence>
<evidence type="ECO:0000256" key="2">
    <source>
        <dbReference type="ARBA" id="ARBA00023276"/>
    </source>
</evidence>
<accession>A0ABQ1RRU7</accession>
<keyword evidence="1" id="KW-0602">Photosynthesis</keyword>
<protein>
    <recommendedName>
        <fullName evidence="4">Photosynthesis system II assembly factor Ycf48/Hcf136-like domain-containing protein</fullName>
    </recommendedName>
</protein>